<dbReference type="InterPro" id="IPR009057">
    <property type="entry name" value="Homeodomain-like_sf"/>
</dbReference>
<evidence type="ECO:0000313" key="6">
    <source>
        <dbReference type="Proteomes" id="UP000284395"/>
    </source>
</evidence>
<dbReference type="PROSITE" id="PS00041">
    <property type="entry name" value="HTH_ARAC_FAMILY_1"/>
    <property type="match status" value="1"/>
</dbReference>
<dbReference type="SMART" id="SM00342">
    <property type="entry name" value="HTH_ARAC"/>
    <property type="match status" value="1"/>
</dbReference>
<dbReference type="InterPro" id="IPR050204">
    <property type="entry name" value="AraC_XylS_family_regulators"/>
</dbReference>
<keyword evidence="6" id="KW-1185">Reference proteome</keyword>
<name>A0A420EP09_9SPHN</name>
<feature type="domain" description="HTH araC/xylS-type" evidence="4">
    <location>
        <begin position="227"/>
        <end position="327"/>
    </location>
</feature>
<accession>A0A420EP09</accession>
<gene>
    <name evidence="5" type="ORF">D6851_04065</name>
</gene>
<dbReference type="InterPro" id="IPR018060">
    <property type="entry name" value="HTH_AraC"/>
</dbReference>
<proteinExistence type="predicted"/>
<keyword evidence="3" id="KW-0804">Transcription</keyword>
<dbReference type="SUPFAM" id="SSF46689">
    <property type="entry name" value="Homeodomain-like"/>
    <property type="match status" value="1"/>
</dbReference>
<dbReference type="PANTHER" id="PTHR46796">
    <property type="entry name" value="HTH-TYPE TRANSCRIPTIONAL ACTIVATOR RHAS-RELATED"/>
    <property type="match status" value="1"/>
</dbReference>
<dbReference type="Pfam" id="PF12833">
    <property type="entry name" value="HTH_18"/>
    <property type="match status" value="1"/>
</dbReference>
<keyword evidence="2" id="KW-0238">DNA-binding</keyword>
<dbReference type="Gene3D" id="1.10.10.60">
    <property type="entry name" value="Homeodomain-like"/>
    <property type="match status" value="1"/>
</dbReference>
<dbReference type="EMBL" id="RAPF01000002">
    <property type="protein sequence ID" value="RKF22414.1"/>
    <property type="molecule type" value="Genomic_DNA"/>
</dbReference>
<evidence type="ECO:0000259" key="4">
    <source>
        <dbReference type="PROSITE" id="PS01124"/>
    </source>
</evidence>
<dbReference type="GO" id="GO:0043565">
    <property type="term" value="F:sequence-specific DNA binding"/>
    <property type="evidence" value="ECO:0007669"/>
    <property type="project" value="InterPro"/>
</dbReference>
<dbReference type="AlphaFoldDB" id="A0A420EP09"/>
<comment type="caution">
    <text evidence="5">The sequence shown here is derived from an EMBL/GenBank/DDBJ whole genome shotgun (WGS) entry which is preliminary data.</text>
</comment>
<dbReference type="GO" id="GO:0003700">
    <property type="term" value="F:DNA-binding transcription factor activity"/>
    <property type="evidence" value="ECO:0007669"/>
    <property type="project" value="InterPro"/>
</dbReference>
<evidence type="ECO:0000256" key="2">
    <source>
        <dbReference type="ARBA" id="ARBA00023125"/>
    </source>
</evidence>
<protein>
    <submittedName>
        <fullName evidence="5">AraC family transcriptional regulator</fullName>
    </submittedName>
</protein>
<dbReference type="PANTHER" id="PTHR46796:SF12">
    <property type="entry name" value="HTH-TYPE DNA-BINDING TRANSCRIPTIONAL ACTIVATOR EUTR"/>
    <property type="match status" value="1"/>
</dbReference>
<evidence type="ECO:0000313" key="5">
    <source>
        <dbReference type="EMBL" id="RKF22414.1"/>
    </source>
</evidence>
<evidence type="ECO:0000256" key="3">
    <source>
        <dbReference type="ARBA" id="ARBA00023163"/>
    </source>
</evidence>
<organism evidence="5 6">
    <name type="scientific">Altericroceibacterium spongiae</name>
    <dbReference type="NCBI Taxonomy" id="2320269"/>
    <lineage>
        <taxon>Bacteria</taxon>
        <taxon>Pseudomonadati</taxon>
        <taxon>Pseudomonadota</taxon>
        <taxon>Alphaproteobacteria</taxon>
        <taxon>Sphingomonadales</taxon>
        <taxon>Erythrobacteraceae</taxon>
        <taxon>Altericroceibacterium</taxon>
    </lineage>
</organism>
<dbReference type="InterPro" id="IPR018062">
    <property type="entry name" value="HTH_AraC-typ_CS"/>
</dbReference>
<dbReference type="OrthoDB" id="9802263at2"/>
<dbReference type="PROSITE" id="PS01124">
    <property type="entry name" value="HTH_ARAC_FAMILY_2"/>
    <property type="match status" value="1"/>
</dbReference>
<keyword evidence="1" id="KW-0805">Transcription regulation</keyword>
<sequence>MKGVQMDCDLPVSSYGLKRRRAVSSMPCVEPAMGVSPQPICALAAELRDMALLGGFVPQAHGINDLTIEHFCSRKKASVEHRIRSGRGMLLFPLVEPLVIVSPGSRSTCPVGAAVLISRTGTAGILHKADSLGLAIELPIDRLNAEISAALGEAYKLGSLTIILDELDEVPTLGLALKALLRAAQNAHSSLKKETRVCSASLFYHALAQLVVGRAKDKAVLRVRSVSDAMSIIQRDPARALETEQLAALVGVTAQTLRKGFRASLGLSVKEYIQSVRLERAHASLSSGRDSRTISEVANAAGFAGAPAFTRAYVKHFGETPSRTRADAVREAEC</sequence>
<dbReference type="Proteomes" id="UP000284395">
    <property type="component" value="Unassembled WGS sequence"/>
</dbReference>
<reference evidence="5 6" key="1">
    <citation type="submission" date="2018-09" db="EMBL/GenBank/DDBJ databases">
        <title>Altererythrobacter spongiae sp. nov., isolated from a marine sponge.</title>
        <authorList>
            <person name="Zhuang L."/>
            <person name="Luo L."/>
        </authorList>
    </citation>
    <scope>NUCLEOTIDE SEQUENCE [LARGE SCALE GENOMIC DNA]</scope>
    <source>
        <strain evidence="5 6">HN-Y73</strain>
    </source>
</reference>
<evidence type="ECO:0000256" key="1">
    <source>
        <dbReference type="ARBA" id="ARBA00023015"/>
    </source>
</evidence>